<evidence type="ECO:0000256" key="1">
    <source>
        <dbReference type="ARBA" id="ARBA00022679"/>
    </source>
</evidence>
<sequence length="329" mass="37558">MSDLPLQLDSSLGALRENGMARWSGQLERELPLLFEPGRNGNLPRWLDLLDRLPVIKAETVDLGSARVQIGTKNECDTTQQHNIEELMRELHPWRKGPFDLFGVHIDSEWHSDWKWERLAQEIQPLEGRKVLDVGCGNGYYALRMAGAGADFVVGIDPNILFLLQFRALTSFLPAPPEVHFIPVGMESVPNNTQWFDTVFSMGVLYHRRSPMDHLYELRGALRQGGELILETLVIEGGRGEILVPEQRYAKMRNVWFIPTVDELIHWLERVGFTQVRCLNQSLTTTDEQRVTSWMQFESLADFLDPEDPTRTIEGYPSPRRALLSAVAP</sequence>
<feature type="binding site" evidence="3">
    <location>
        <position position="110"/>
    </location>
    <ligand>
        <name>carboxy-S-adenosyl-L-methionine</name>
        <dbReference type="ChEBI" id="CHEBI:134278"/>
    </ligand>
</feature>
<dbReference type="CDD" id="cd02440">
    <property type="entry name" value="AdoMet_MTases"/>
    <property type="match status" value="1"/>
</dbReference>
<feature type="binding site" evidence="3">
    <location>
        <position position="321"/>
    </location>
    <ligand>
        <name>carboxy-S-adenosyl-L-methionine</name>
        <dbReference type="ChEBI" id="CHEBI:134278"/>
    </ligand>
</feature>
<dbReference type="NCBIfam" id="TIGR00452">
    <property type="entry name" value="tRNA 5-methoxyuridine(34)/uridine 5-oxyacetic acid(34) synthase CmoB"/>
    <property type="match status" value="1"/>
</dbReference>
<dbReference type="InterPro" id="IPR010017">
    <property type="entry name" value="CmoB"/>
</dbReference>
<feature type="binding site" evidence="3">
    <location>
        <position position="115"/>
    </location>
    <ligand>
        <name>carboxy-S-adenosyl-L-methionine</name>
        <dbReference type="ChEBI" id="CHEBI:134278"/>
    </ligand>
</feature>
<dbReference type="HAMAP" id="MF_01590">
    <property type="entry name" value="tRNA_carboxymethyltr_CmoB"/>
    <property type="match status" value="1"/>
</dbReference>
<dbReference type="InterPro" id="IPR029063">
    <property type="entry name" value="SAM-dependent_MTases_sf"/>
</dbReference>
<dbReference type="Gene3D" id="3.40.50.150">
    <property type="entry name" value="Vaccinia Virus protein VP39"/>
    <property type="match status" value="1"/>
</dbReference>
<keyword evidence="1 3" id="KW-0808">Transferase</keyword>
<dbReference type="Pfam" id="PF08003">
    <property type="entry name" value="Methyltransf_9"/>
    <property type="match status" value="1"/>
</dbReference>
<dbReference type="GO" id="GO:0008168">
    <property type="term" value="F:methyltransferase activity"/>
    <property type="evidence" value="ECO:0007669"/>
    <property type="project" value="TreeGrafter"/>
</dbReference>
<keyword evidence="2 3" id="KW-0819">tRNA processing</keyword>
<dbReference type="GO" id="GO:0016765">
    <property type="term" value="F:transferase activity, transferring alkyl or aryl (other than methyl) groups"/>
    <property type="evidence" value="ECO:0007669"/>
    <property type="project" value="UniProtKB-UniRule"/>
</dbReference>
<comment type="subunit">
    <text evidence="3">Homotetramer.</text>
</comment>
<feature type="binding site" evidence="3">
    <location>
        <position position="206"/>
    </location>
    <ligand>
        <name>carboxy-S-adenosyl-L-methionine</name>
        <dbReference type="ChEBI" id="CHEBI:134278"/>
    </ligand>
</feature>
<dbReference type="PANTHER" id="PTHR43464:SF95">
    <property type="entry name" value="TRNA U34 CARBOXYMETHYLTRANSFERASE"/>
    <property type="match status" value="1"/>
</dbReference>
<comment type="function">
    <text evidence="3">Catalyzes carboxymethyl transfer from carboxy-S-adenosyl-L-methionine (Cx-SAM) to 5-hydroxyuridine (ho5U) to form 5-carboxymethoxyuridine (cmo5U) at position 34 in tRNAs.</text>
</comment>
<evidence type="ECO:0000313" key="4">
    <source>
        <dbReference type="EMBL" id="MBC8519777.1"/>
    </source>
</evidence>
<comment type="caution">
    <text evidence="4">The sequence shown here is derived from an EMBL/GenBank/DDBJ whole genome shotgun (WGS) entry which is preliminary data.</text>
</comment>
<comment type="caution">
    <text evidence="3">Lacks conserved residue(s) required for the propagation of feature annotation.</text>
</comment>
<proteinExistence type="inferred from homology"/>
<feature type="binding site" evidence="3">
    <location>
        <position position="135"/>
    </location>
    <ligand>
        <name>carboxy-S-adenosyl-L-methionine</name>
        <dbReference type="ChEBI" id="CHEBI:134278"/>
    </ligand>
</feature>
<evidence type="ECO:0000256" key="3">
    <source>
        <dbReference type="HAMAP-Rule" id="MF_01590"/>
    </source>
</evidence>
<dbReference type="SUPFAM" id="SSF53335">
    <property type="entry name" value="S-adenosyl-L-methionine-dependent methyltransferases"/>
    <property type="match status" value="1"/>
</dbReference>
<comment type="similarity">
    <text evidence="3">Belongs to the class I-like SAM-binding methyltransferase superfamily. CmoB family.</text>
</comment>
<feature type="binding site" evidence="3">
    <location>
        <position position="96"/>
    </location>
    <ligand>
        <name>carboxy-S-adenosyl-L-methionine</name>
        <dbReference type="ChEBI" id="CHEBI:134278"/>
    </ligand>
</feature>
<gene>
    <name evidence="3 4" type="primary">cmoB</name>
    <name evidence="4" type="ORF">H8D24_05170</name>
</gene>
<organism evidence="4 5">
    <name type="scientific">Candidatus Thiopontia autotrophica</name>
    <dbReference type="NCBI Taxonomy" id="2841688"/>
    <lineage>
        <taxon>Bacteria</taxon>
        <taxon>Pseudomonadati</taxon>
        <taxon>Pseudomonadota</taxon>
        <taxon>Gammaproteobacteria</taxon>
        <taxon>Candidatus Thiopontia</taxon>
    </lineage>
</organism>
<dbReference type="InterPro" id="IPR027555">
    <property type="entry name" value="Mo5U34_MeTrfas-like"/>
</dbReference>
<dbReference type="PANTHER" id="PTHR43464">
    <property type="entry name" value="METHYLTRANSFERASE"/>
    <property type="match status" value="1"/>
</dbReference>
<name>A0A8J6P892_9GAMM</name>
<dbReference type="Proteomes" id="UP000654401">
    <property type="component" value="Unassembled WGS sequence"/>
</dbReference>
<accession>A0A8J6P892</accession>
<dbReference type="GO" id="GO:0002098">
    <property type="term" value="P:tRNA wobble uridine modification"/>
    <property type="evidence" value="ECO:0007669"/>
    <property type="project" value="InterPro"/>
</dbReference>
<dbReference type="EMBL" id="JACNFK010000027">
    <property type="protein sequence ID" value="MBC8519777.1"/>
    <property type="molecule type" value="Genomic_DNA"/>
</dbReference>
<dbReference type="NCBIfam" id="NF011650">
    <property type="entry name" value="PRK15068.1"/>
    <property type="match status" value="1"/>
</dbReference>
<feature type="binding site" evidence="3">
    <location>
        <position position="202"/>
    </location>
    <ligand>
        <name>carboxy-S-adenosyl-L-methionine</name>
        <dbReference type="ChEBI" id="CHEBI:134278"/>
    </ligand>
</feature>
<evidence type="ECO:0000256" key="2">
    <source>
        <dbReference type="ARBA" id="ARBA00022694"/>
    </source>
</evidence>
<dbReference type="AlphaFoldDB" id="A0A8J6P892"/>
<evidence type="ECO:0000313" key="5">
    <source>
        <dbReference type="Proteomes" id="UP000654401"/>
    </source>
</evidence>
<protein>
    <recommendedName>
        <fullName evidence="3">tRNA U34 carboxymethyltransferase</fullName>
        <ecNumber evidence="3">2.5.1.-</ecNumber>
    </recommendedName>
</protein>
<feature type="binding site" evidence="3">
    <location>
        <begin position="186"/>
        <end position="187"/>
    </location>
    <ligand>
        <name>carboxy-S-adenosyl-L-methionine</name>
        <dbReference type="ChEBI" id="CHEBI:134278"/>
    </ligand>
</feature>
<reference evidence="4 5" key="1">
    <citation type="submission" date="2020-08" db="EMBL/GenBank/DDBJ databases">
        <title>Bridging the membrane lipid divide: bacteria of the FCB group superphylum have the potential to synthesize archaeal ether lipids.</title>
        <authorList>
            <person name="Villanueva L."/>
            <person name="Von Meijenfeldt F.A.B."/>
            <person name="Westbye A.B."/>
            <person name="Yadav S."/>
            <person name="Hopmans E.C."/>
            <person name="Dutilh B.E."/>
            <person name="Sinninghe Damste J.S."/>
        </authorList>
    </citation>
    <scope>NUCLEOTIDE SEQUENCE [LARGE SCALE GENOMIC DNA]</scope>
    <source>
        <strain evidence="4">NIOZ-UU100</strain>
    </source>
</reference>
<dbReference type="EC" id="2.5.1.-" evidence="3"/>
<comment type="catalytic activity">
    <reaction evidence="3">
        <text>carboxy-S-adenosyl-L-methionine + 5-hydroxyuridine(34) in tRNA = 5-carboxymethoxyuridine(34) in tRNA + S-adenosyl-L-homocysteine + H(+)</text>
        <dbReference type="Rhea" id="RHEA:52848"/>
        <dbReference type="Rhea" id="RHEA-COMP:13381"/>
        <dbReference type="Rhea" id="RHEA-COMP:13383"/>
        <dbReference type="ChEBI" id="CHEBI:15378"/>
        <dbReference type="ChEBI" id="CHEBI:57856"/>
        <dbReference type="ChEBI" id="CHEBI:134278"/>
        <dbReference type="ChEBI" id="CHEBI:136877"/>
        <dbReference type="ChEBI" id="CHEBI:136879"/>
    </reaction>
</comment>